<evidence type="ECO:0008006" key="3">
    <source>
        <dbReference type="Google" id="ProtNLM"/>
    </source>
</evidence>
<evidence type="ECO:0000313" key="2">
    <source>
        <dbReference type="Proteomes" id="UP001378592"/>
    </source>
</evidence>
<dbReference type="GO" id="GO:0005739">
    <property type="term" value="C:mitochondrion"/>
    <property type="evidence" value="ECO:0007669"/>
    <property type="project" value="InterPro"/>
</dbReference>
<dbReference type="Pfam" id="PF15880">
    <property type="entry name" value="NDUFV3"/>
    <property type="match status" value="1"/>
</dbReference>
<protein>
    <recommendedName>
        <fullName evidence="3">NADH-ubiquinone oxidoreductase 9 kDa subunit</fullName>
    </recommendedName>
</protein>
<dbReference type="Proteomes" id="UP001378592">
    <property type="component" value="Unassembled WGS sequence"/>
</dbReference>
<dbReference type="AlphaFoldDB" id="A0AAN9ZBN4"/>
<evidence type="ECO:0000313" key="1">
    <source>
        <dbReference type="EMBL" id="KAK7870946.1"/>
    </source>
</evidence>
<gene>
    <name evidence="1" type="ORF">R5R35_012165</name>
</gene>
<name>A0AAN9ZBN4_9ORTH</name>
<proteinExistence type="predicted"/>
<organism evidence="1 2">
    <name type="scientific">Gryllus longicercus</name>
    <dbReference type="NCBI Taxonomy" id="2509291"/>
    <lineage>
        <taxon>Eukaryota</taxon>
        <taxon>Metazoa</taxon>
        <taxon>Ecdysozoa</taxon>
        <taxon>Arthropoda</taxon>
        <taxon>Hexapoda</taxon>
        <taxon>Insecta</taxon>
        <taxon>Pterygota</taxon>
        <taxon>Neoptera</taxon>
        <taxon>Polyneoptera</taxon>
        <taxon>Orthoptera</taxon>
        <taxon>Ensifera</taxon>
        <taxon>Gryllidea</taxon>
        <taxon>Grylloidea</taxon>
        <taxon>Gryllidae</taxon>
        <taxon>Gryllinae</taxon>
        <taxon>Gryllus</taxon>
    </lineage>
</organism>
<accession>A0AAN9ZBN4</accession>
<dbReference type="GO" id="GO:0045271">
    <property type="term" value="C:respiratory chain complex I"/>
    <property type="evidence" value="ECO:0007669"/>
    <property type="project" value="InterPro"/>
</dbReference>
<dbReference type="InterPro" id="IPR026193">
    <property type="entry name" value="NDUFV3"/>
</dbReference>
<dbReference type="EMBL" id="JAZDUA010000048">
    <property type="protein sequence ID" value="KAK7870946.1"/>
    <property type="molecule type" value="Genomic_DNA"/>
</dbReference>
<sequence length="104" mass="11361">MANIVAMRLLCITRQMPVNSLFCGSRRWTQSGGSKLSSSPALNAPGLSQACILPASGEVGPGASKDGNYKNPEYFLYHNMSYFEAEIEMAKFRLPQPSSKKSKN</sequence>
<reference evidence="1 2" key="1">
    <citation type="submission" date="2024-03" db="EMBL/GenBank/DDBJ databases">
        <title>The genome assembly and annotation of the cricket Gryllus longicercus Weissman &amp; Gray.</title>
        <authorList>
            <person name="Szrajer S."/>
            <person name="Gray D."/>
            <person name="Ylla G."/>
        </authorList>
    </citation>
    <scope>NUCLEOTIDE SEQUENCE [LARGE SCALE GENOMIC DNA]</scope>
    <source>
        <strain evidence="1">DAG 2021-001</strain>
        <tissue evidence="1">Whole body minus gut</tissue>
    </source>
</reference>
<keyword evidence="2" id="KW-1185">Reference proteome</keyword>
<comment type="caution">
    <text evidence="1">The sequence shown here is derived from an EMBL/GenBank/DDBJ whole genome shotgun (WGS) entry which is preliminary data.</text>
</comment>